<organism evidence="1 2">
    <name type="scientific">Didymella rabiei</name>
    <name type="common">Chickpea ascochyta blight fungus</name>
    <name type="synonym">Mycosphaerella rabiei</name>
    <dbReference type="NCBI Taxonomy" id="5454"/>
    <lineage>
        <taxon>Eukaryota</taxon>
        <taxon>Fungi</taxon>
        <taxon>Dikarya</taxon>
        <taxon>Ascomycota</taxon>
        <taxon>Pezizomycotina</taxon>
        <taxon>Dothideomycetes</taxon>
        <taxon>Pleosporomycetidae</taxon>
        <taxon>Pleosporales</taxon>
        <taxon>Pleosporineae</taxon>
        <taxon>Didymellaceae</taxon>
        <taxon>Ascochyta</taxon>
    </lineage>
</organism>
<keyword evidence="2" id="KW-1185">Reference proteome</keyword>
<dbReference type="Gene3D" id="3.60.21.10">
    <property type="match status" value="1"/>
</dbReference>
<dbReference type="SUPFAM" id="SSF56300">
    <property type="entry name" value="Metallo-dependent phosphatases"/>
    <property type="match status" value="1"/>
</dbReference>
<dbReference type="PANTHER" id="PTHR12905:SF0">
    <property type="entry name" value="CALCINEURIN-LIKE PHOSPHOESTERASE DOMAIN-CONTAINING PROTEIN"/>
    <property type="match status" value="1"/>
</dbReference>
<dbReference type="AlphaFoldDB" id="A0A163I4X0"/>
<dbReference type="Proteomes" id="UP000076837">
    <property type="component" value="Unassembled WGS sequence"/>
</dbReference>
<dbReference type="InterPro" id="IPR029052">
    <property type="entry name" value="Metallo-depent_PP-like"/>
</dbReference>
<dbReference type="PANTHER" id="PTHR12905">
    <property type="entry name" value="METALLOPHOSPHOESTERASE"/>
    <property type="match status" value="1"/>
</dbReference>
<comment type="caution">
    <text evidence="1">The sequence shown here is derived from an EMBL/GenBank/DDBJ whole genome shotgun (WGS) entry which is preliminary data.</text>
</comment>
<proteinExistence type="predicted"/>
<protein>
    <submittedName>
        <fullName evidence="1">Hydrolase</fullName>
    </submittedName>
</protein>
<sequence>MTSISCLIVSDIHNEWPYSKAHPAPKVDVLIHCGDLTQYGGLPSLERALNNINSVDAELRLVIASNHDVDLDPLWFEQFAEDDDDIEIGAKCLSLIKSQKEHGTHYLEEGVHSFVLNDGRSFKVYATPYTPRFGEFAFLYGEDEDRFNEGANVIAEGVDIVVPPAFPMIPTYKLDINREGEHCGCEKVSQALRRAKPRLCCFGHIHEGRGVAKVDWAAGRLNHVFTNDKTIEFVRSGGINLAETLLVNAVIVGDAKGWLVNIEFRSYNQKFCYCIGPHGATTQYLGLSKSLSTIRLVHPVLRVIMGFQLVVYGTSFSATT</sequence>
<dbReference type="GO" id="GO:0016787">
    <property type="term" value="F:hydrolase activity"/>
    <property type="evidence" value="ECO:0007669"/>
    <property type="project" value="UniProtKB-KW"/>
</dbReference>
<evidence type="ECO:0000313" key="2">
    <source>
        <dbReference type="Proteomes" id="UP000076837"/>
    </source>
</evidence>
<gene>
    <name evidence="1" type="ORF">ST47_g3257</name>
</gene>
<dbReference type="Pfam" id="PF00149">
    <property type="entry name" value="Metallophos"/>
    <property type="match status" value="1"/>
</dbReference>
<dbReference type="InterPro" id="IPR051693">
    <property type="entry name" value="UPF0046_metallophosphoest"/>
</dbReference>
<dbReference type="InterPro" id="IPR004843">
    <property type="entry name" value="Calcineurin-like_PHP"/>
</dbReference>
<name>A0A163I4X0_DIDRA</name>
<evidence type="ECO:0000313" key="1">
    <source>
        <dbReference type="EMBL" id="KZM25609.1"/>
    </source>
</evidence>
<dbReference type="OrthoDB" id="630188at2759"/>
<accession>A0A163I4X0</accession>
<dbReference type="EMBL" id="JYNV01000124">
    <property type="protein sequence ID" value="KZM25609.1"/>
    <property type="molecule type" value="Genomic_DNA"/>
</dbReference>
<reference evidence="1 2" key="1">
    <citation type="journal article" date="2016" name="Sci. Rep.">
        <title>Draft genome sequencing and secretome analysis of fungal phytopathogen Ascochyta rabiei provides insight into the necrotrophic effector repertoire.</title>
        <authorList>
            <person name="Verma S."/>
            <person name="Gazara R.K."/>
            <person name="Nizam S."/>
            <person name="Parween S."/>
            <person name="Chattopadhyay D."/>
            <person name="Verma P.K."/>
        </authorList>
    </citation>
    <scope>NUCLEOTIDE SEQUENCE [LARGE SCALE GENOMIC DNA]</scope>
    <source>
        <strain evidence="1 2">ArDII</strain>
    </source>
</reference>
<keyword evidence="1" id="KW-0378">Hydrolase</keyword>